<accession>A0A5M3Y1D0</accession>
<comment type="caution">
    <text evidence="1">The sequence shown here is derived from an EMBL/GenBank/DDBJ whole genome shotgun (WGS) entry which is preliminary data.</text>
</comment>
<gene>
    <name evidence="1" type="ORF">Aple_100030</name>
</gene>
<dbReference type="AlphaFoldDB" id="A0A5M3Y1D0"/>
<dbReference type="Proteomes" id="UP000377595">
    <property type="component" value="Unassembled WGS sequence"/>
</dbReference>
<evidence type="ECO:0000313" key="1">
    <source>
        <dbReference type="EMBL" id="GES27104.1"/>
    </source>
</evidence>
<dbReference type="EMBL" id="BLAF01000110">
    <property type="protein sequence ID" value="GES27104.1"/>
    <property type="molecule type" value="Genomic_DNA"/>
</dbReference>
<protein>
    <submittedName>
        <fullName evidence="1">Uncharacterized protein</fullName>
    </submittedName>
</protein>
<keyword evidence="2" id="KW-1185">Reference proteome</keyword>
<proteinExistence type="predicted"/>
<reference evidence="1 2" key="1">
    <citation type="submission" date="2019-10" db="EMBL/GenBank/DDBJ databases">
        <title>Whole genome shotgun sequence of Acrocarpospora pleiomorpha NBRC 16267.</title>
        <authorList>
            <person name="Ichikawa N."/>
            <person name="Kimura A."/>
            <person name="Kitahashi Y."/>
            <person name="Komaki H."/>
            <person name="Oguchi A."/>
        </authorList>
    </citation>
    <scope>NUCLEOTIDE SEQUENCE [LARGE SCALE GENOMIC DNA]</scope>
    <source>
        <strain evidence="1 2">NBRC 16267</strain>
    </source>
</reference>
<name>A0A5M3Y1D0_9ACTN</name>
<organism evidence="1 2">
    <name type="scientific">Acrocarpospora pleiomorpha</name>
    <dbReference type="NCBI Taxonomy" id="90975"/>
    <lineage>
        <taxon>Bacteria</taxon>
        <taxon>Bacillati</taxon>
        <taxon>Actinomycetota</taxon>
        <taxon>Actinomycetes</taxon>
        <taxon>Streptosporangiales</taxon>
        <taxon>Streptosporangiaceae</taxon>
        <taxon>Acrocarpospora</taxon>
    </lineage>
</organism>
<sequence>MSVHVCEVAPVQLCCWTALPADVLASTTPRHLPLWAAARRKPLPCVARVNRWLVPPVQVNWISDALSAVLKLRTSRHWPLLPLTSVYVPGAGAAEAVPWATTATAAASTRPSARVRLRRNTIGFPSES</sequence>
<evidence type="ECO:0000313" key="2">
    <source>
        <dbReference type="Proteomes" id="UP000377595"/>
    </source>
</evidence>